<organism evidence="1 2">
    <name type="scientific">Sistotremastrum niveocremeum HHB9708</name>
    <dbReference type="NCBI Taxonomy" id="1314777"/>
    <lineage>
        <taxon>Eukaryota</taxon>
        <taxon>Fungi</taxon>
        <taxon>Dikarya</taxon>
        <taxon>Basidiomycota</taxon>
        <taxon>Agaricomycotina</taxon>
        <taxon>Agaricomycetes</taxon>
        <taxon>Sistotremastrales</taxon>
        <taxon>Sistotremastraceae</taxon>
        <taxon>Sertulicium</taxon>
        <taxon>Sertulicium niveocremeum</taxon>
    </lineage>
</organism>
<gene>
    <name evidence="1" type="ORF">SISNIDRAFT_495340</name>
</gene>
<keyword evidence="2" id="KW-1185">Reference proteome</keyword>
<reference evidence="1 2" key="1">
    <citation type="journal article" date="2016" name="Mol. Biol. Evol.">
        <title>Comparative Genomics of Early-Diverging Mushroom-Forming Fungi Provides Insights into the Origins of Lignocellulose Decay Capabilities.</title>
        <authorList>
            <person name="Nagy L.G."/>
            <person name="Riley R."/>
            <person name="Tritt A."/>
            <person name="Adam C."/>
            <person name="Daum C."/>
            <person name="Floudas D."/>
            <person name="Sun H."/>
            <person name="Yadav J.S."/>
            <person name="Pangilinan J."/>
            <person name="Larsson K.H."/>
            <person name="Matsuura K."/>
            <person name="Barry K."/>
            <person name="Labutti K."/>
            <person name="Kuo R."/>
            <person name="Ohm R.A."/>
            <person name="Bhattacharya S.S."/>
            <person name="Shirouzu T."/>
            <person name="Yoshinaga Y."/>
            <person name="Martin F.M."/>
            <person name="Grigoriev I.V."/>
            <person name="Hibbett D.S."/>
        </authorList>
    </citation>
    <scope>NUCLEOTIDE SEQUENCE [LARGE SCALE GENOMIC DNA]</scope>
    <source>
        <strain evidence="1 2">HHB9708</strain>
    </source>
</reference>
<accession>A0A164V305</accession>
<dbReference type="EMBL" id="KV419406">
    <property type="protein sequence ID" value="KZS93766.1"/>
    <property type="molecule type" value="Genomic_DNA"/>
</dbReference>
<dbReference type="Proteomes" id="UP000076722">
    <property type="component" value="Unassembled WGS sequence"/>
</dbReference>
<protein>
    <submittedName>
        <fullName evidence="1">Uncharacterized protein</fullName>
    </submittedName>
</protein>
<proteinExistence type="predicted"/>
<dbReference type="AlphaFoldDB" id="A0A164V305"/>
<name>A0A164V305_9AGAM</name>
<sequence length="235" mass="25718">MENESRGPTIVHGPATALLKVLGAYKEIIDGSVALKSEYESLTKDLEAWSTKTTAAAQVFTSTLSEIETNFNVLLEDASSCADARIILQNMISFLSSSAATSENLRARITTFGERIKADFSCDSRTADENVVLSDMPALLNNLVQDVTRQAFFDLIQQLLSGRFDTAAFSMRSIWNCLDVALIEIEGLSDAERYETSLSLISIPDGVNEDFHTINSWLSELQASGGVTQRADFRG</sequence>
<evidence type="ECO:0000313" key="2">
    <source>
        <dbReference type="Proteomes" id="UP000076722"/>
    </source>
</evidence>
<evidence type="ECO:0000313" key="1">
    <source>
        <dbReference type="EMBL" id="KZS93766.1"/>
    </source>
</evidence>